<keyword evidence="3" id="KW-1185">Reference proteome</keyword>
<protein>
    <recommendedName>
        <fullName evidence="1">F-box domain-containing protein</fullName>
    </recommendedName>
</protein>
<evidence type="ECO:0000313" key="2">
    <source>
        <dbReference type="EMBL" id="KAJ8475010.1"/>
    </source>
</evidence>
<dbReference type="SUPFAM" id="SSF81383">
    <property type="entry name" value="F-box domain"/>
    <property type="match status" value="1"/>
</dbReference>
<dbReference type="AlphaFoldDB" id="A0AAD7TRL4"/>
<accession>A0AAD7TRL4</accession>
<dbReference type="Gene3D" id="1.20.1280.50">
    <property type="match status" value="1"/>
</dbReference>
<gene>
    <name evidence="2" type="ORF">ONZ51_g6843</name>
</gene>
<sequence>MASATSLEVDGSVARLPDDVLCELFRLIYDALQHENAFYPDFVRLLHVCRRWRLIALSMPTLWREVHTNGHPDRLLFFLTHSADLPKDIHIETALFPAQGLSLLTPFLPIIRLLDLSFDLMSSDEFTTLWESPLISLFSNDFPGLESLILSVAGDERSEEYKRDLHLRACRMPRLQSLDVTCLVVPSDLCGLRHFRADTCMWAMGPPELITLLHRCPDMGTVELSYVQWWPDEQAETTPIGSRAYMPRLERLTLLGPIYDNVVLKPDLEGEVFEYSDIRYLLSPTSPNHRILPQLSSPARATLNDSLGQYELVCANARQSIELQLSSHDIKAIPGPTFPSLLRDLMCFTAHSSRFITELNLVSGFVEHVPRAAWSDVFRAFDHLEKLYFVVAQEGSLLDMWAGMEDATSARPAHEVCCPNLSYIRAYWVLRLSLVDRGEPELAAMKLALRMRAERGAPLDELFLVAWFDEDGLTDRATKELSPYVTNAHATTYPF</sequence>
<dbReference type="EMBL" id="JAPEVG010000171">
    <property type="protein sequence ID" value="KAJ8475010.1"/>
    <property type="molecule type" value="Genomic_DNA"/>
</dbReference>
<dbReference type="Proteomes" id="UP001215151">
    <property type="component" value="Unassembled WGS sequence"/>
</dbReference>
<dbReference type="InterPro" id="IPR001810">
    <property type="entry name" value="F-box_dom"/>
</dbReference>
<organism evidence="2 3">
    <name type="scientific">Trametes cubensis</name>
    <dbReference type="NCBI Taxonomy" id="1111947"/>
    <lineage>
        <taxon>Eukaryota</taxon>
        <taxon>Fungi</taxon>
        <taxon>Dikarya</taxon>
        <taxon>Basidiomycota</taxon>
        <taxon>Agaricomycotina</taxon>
        <taxon>Agaricomycetes</taxon>
        <taxon>Polyporales</taxon>
        <taxon>Polyporaceae</taxon>
        <taxon>Trametes</taxon>
    </lineage>
</organism>
<dbReference type="InterPro" id="IPR036047">
    <property type="entry name" value="F-box-like_dom_sf"/>
</dbReference>
<comment type="caution">
    <text evidence="2">The sequence shown here is derived from an EMBL/GenBank/DDBJ whole genome shotgun (WGS) entry which is preliminary data.</text>
</comment>
<feature type="domain" description="F-box" evidence="1">
    <location>
        <begin position="14"/>
        <end position="67"/>
    </location>
</feature>
<reference evidence="2" key="1">
    <citation type="submission" date="2022-11" db="EMBL/GenBank/DDBJ databases">
        <title>Genome Sequence of Cubamyces cubensis.</title>
        <authorList>
            <person name="Buettner E."/>
        </authorList>
    </citation>
    <scope>NUCLEOTIDE SEQUENCE</scope>
    <source>
        <strain evidence="2">MPL-01</strain>
    </source>
</reference>
<dbReference type="Pfam" id="PF12937">
    <property type="entry name" value="F-box-like"/>
    <property type="match status" value="1"/>
</dbReference>
<evidence type="ECO:0000313" key="3">
    <source>
        <dbReference type="Proteomes" id="UP001215151"/>
    </source>
</evidence>
<evidence type="ECO:0000259" key="1">
    <source>
        <dbReference type="Pfam" id="PF12937"/>
    </source>
</evidence>
<name>A0AAD7TRL4_9APHY</name>
<proteinExistence type="predicted"/>